<keyword evidence="2" id="KW-0472">Membrane</keyword>
<name>A0A4P6UYH1_9HYPH</name>
<evidence type="ECO:0000313" key="3">
    <source>
        <dbReference type="EMBL" id="QBK29533.1"/>
    </source>
</evidence>
<evidence type="ECO:0000256" key="2">
    <source>
        <dbReference type="SAM" id="Phobius"/>
    </source>
</evidence>
<dbReference type="InterPro" id="IPR021830">
    <property type="entry name" value="DUF3422"/>
</dbReference>
<protein>
    <submittedName>
        <fullName evidence="3">DUF3422 domain-containing protein</fullName>
    </submittedName>
</protein>
<dbReference type="KEGG" id="rpod:E0E05_02345"/>
<evidence type="ECO:0000256" key="1">
    <source>
        <dbReference type="SAM" id="MobiDB-lite"/>
    </source>
</evidence>
<reference evidence="3 4" key="1">
    <citation type="journal article" date="2017" name="Int. J. Syst. Evol. Microbiol.">
        <title>Roseitalea porphyridii gen. nov., sp. nov., isolated from a red alga, and reclassification of Hoeflea suaedae Chung et al. 2013 as Pseudohoeflea suaedae gen. nov., comb. nov.</title>
        <authorList>
            <person name="Hyeon J.W."/>
            <person name="Jeong S.E."/>
            <person name="Baek K."/>
            <person name="Jeon C.O."/>
        </authorList>
    </citation>
    <scope>NUCLEOTIDE SEQUENCE [LARGE SCALE GENOMIC DNA]</scope>
    <source>
        <strain evidence="3 4">MA7-20</strain>
    </source>
</reference>
<feature type="transmembrane region" description="Helical" evidence="2">
    <location>
        <begin position="476"/>
        <end position="495"/>
    </location>
</feature>
<dbReference type="Proteomes" id="UP000293719">
    <property type="component" value="Chromosome"/>
</dbReference>
<accession>A0A4P6UYH1</accession>
<dbReference type="OrthoDB" id="9767470at2"/>
<sequence length="510" mass="57074">MRTGRAPGTLNLARPVQCVSLRRALRAFIGPATRARKPDWRYTVRCAQEENHVTTLDQERAGGAEQDRPRTRNEKLSDRPETVARSGPFGFPVHEQRAAATGEVHARPAPSVKSPRALLKLCFITDGGASVDQAVLAELSRQHGVAPPTEAARHHRIRTGPGSLWWERHTEASTYLWEGPLPGSPDEPLSGHPFGDAFPAPGSLISAVRIDVRPYDDDYEKWLEPFDRQTLCMSATEGGRALVATDFRQDMNGLTRILVLDKGLTPQRTGALAQRLFDIEIYRTMAMLGLPLAQSLSPRMRSAEDRLAELTHRMRKIEPGGAEHLLDDITVLAGELEADAASSLYRFGASRAYDEIVSDRLKALEEEPLPGFDMWRSFLERRLAPAMRTCRAVEERQANLSRKLARAANLLRTRIDVEVEKQNRDLLESMDRRAKLQLRLQQTVEGLSVAAVSYYIVGLFAYAIKGVGGQLPGLSTDVMIALFVPVTIFTIWMIVRRIRHRNAERDRLEN</sequence>
<keyword evidence="2" id="KW-1133">Transmembrane helix</keyword>
<gene>
    <name evidence="3" type="ORF">E0E05_02345</name>
</gene>
<feature type="compositionally biased region" description="Basic and acidic residues" evidence="1">
    <location>
        <begin position="53"/>
        <end position="82"/>
    </location>
</feature>
<dbReference type="AlphaFoldDB" id="A0A4P6UYH1"/>
<proteinExistence type="predicted"/>
<evidence type="ECO:0000313" key="4">
    <source>
        <dbReference type="Proteomes" id="UP000293719"/>
    </source>
</evidence>
<keyword evidence="4" id="KW-1185">Reference proteome</keyword>
<dbReference type="Pfam" id="PF11902">
    <property type="entry name" value="DUF3422"/>
    <property type="match status" value="1"/>
</dbReference>
<feature type="region of interest" description="Disordered" evidence="1">
    <location>
        <begin position="53"/>
        <end position="92"/>
    </location>
</feature>
<feature type="transmembrane region" description="Helical" evidence="2">
    <location>
        <begin position="443"/>
        <end position="464"/>
    </location>
</feature>
<keyword evidence="2" id="KW-0812">Transmembrane</keyword>
<organism evidence="3 4">
    <name type="scientific">Roseitalea porphyridii</name>
    <dbReference type="NCBI Taxonomy" id="1852022"/>
    <lineage>
        <taxon>Bacteria</taxon>
        <taxon>Pseudomonadati</taxon>
        <taxon>Pseudomonadota</taxon>
        <taxon>Alphaproteobacteria</taxon>
        <taxon>Hyphomicrobiales</taxon>
        <taxon>Ahrensiaceae</taxon>
        <taxon>Roseitalea</taxon>
    </lineage>
</organism>
<dbReference type="EMBL" id="CP036532">
    <property type="protein sequence ID" value="QBK29533.1"/>
    <property type="molecule type" value="Genomic_DNA"/>
</dbReference>